<dbReference type="EMBL" id="DSDM01000090">
    <property type="protein sequence ID" value="HDQ88808.1"/>
    <property type="molecule type" value="Genomic_DNA"/>
</dbReference>
<accession>A0A7C1DPD6</accession>
<comment type="caution">
    <text evidence="1">The sequence shown here is derived from an EMBL/GenBank/DDBJ whole genome shotgun (WGS) entry which is preliminary data.</text>
</comment>
<gene>
    <name evidence="1" type="ORF">ENN92_01520</name>
</gene>
<proteinExistence type="predicted"/>
<dbReference type="Proteomes" id="UP000886066">
    <property type="component" value="Unassembled WGS sequence"/>
</dbReference>
<dbReference type="AlphaFoldDB" id="A0A7C1DPD6"/>
<sequence>MRKEDVKVGMVVKIARRITGSFLDNEDRWEAYWTPEMNSYIGYIGKITEDRNSFGFVIEGAGKWLWPWAALEKVEVPAPHSREWYAAREELIRAFITGKQITDSKGNVVKELDLFKPPEEYTILDGIVVNGFVVPAPAMRPLIKGDLYYIPHPQGFTWYNDHRWADTSVDARHQERGLIYLNKNHAIARAKAMVGVNPNTIK</sequence>
<protein>
    <submittedName>
        <fullName evidence="1">Uncharacterized protein</fullName>
    </submittedName>
</protein>
<name>A0A7C1DPD6_UNCKA</name>
<organism evidence="1">
    <name type="scientific">candidate division WWE3 bacterium</name>
    <dbReference type="NCBI Taxonomy" id="2053526"/>
    <lineage>
        <taxon>Bacteria</taxon>
        <taxon>Katanobacteria</taxon>
    </lineage>
</organism>
<evidence type="ECO:0000313" key="1">
    <source>
        <dbReference type="EMBL" id="HDQ88808.1"/>
    </source>
</evidence>
<reference evidence="1" key="1">
    <citation type="journal article" date="2020" name="mSystems">
        <title>Genome- and Community-Level Interaction Insights into Carbon Utilization and Element Cycling Functions of Hydrothermarchaeota in Hydrothermal Sediment.</title>
        <authorList>
            <person name="Zhou Z."/>
            <person name="Liu Y."/>
            <person name="Xu W."/>
            <person name="Pan J."/>
            <person name="Luo Z.H."/>
            <person name="Li M."/>
        </authorList>
    </citation>
    <scope>NUCLEOTIDE SEQUENCE [LARGE SCALE GENOMIC DNA]</scope>
    <source>
        <strain evidence="1">SpSt-1219</strain>
    </source>
</reference>